<keyword evidence="1 5" id="KW-0846">Cobalamin</keyword>
<comment type="subcellular location">
    <subcellularLocation>
        <location evidence="5">Bacterial microcompartment</location>
    </subcellularLocation>
</comment>
<dbReference type="HAMAP" id="MF_00601">
    <property type="entry name" value="EutC"/>
    <property type="match status" value="1"/>
</dbReference>
<dbReference type="GO" id="GO:0046336">
    <property type="term" value="P:ethanolamine catabolic process"/>
    <property type="evidence" value="ECO:0007669"/>
    <property type="project" value="UniProtKB-UniRule"/>
</dbReference>
<dbReference type="EC" id="4.3.1.7" evidence="5"/>
<dbReference type="GO" id="GO:0009350">
    <property type="term" value="C:ethanolamine ammonia-lyase complex"/>
    <property type="evidence" value="ECO:0007669"/>
    <property type="project" value="UniProtKB-UniRule"/>
</dbReference>
<comment type="subunit">
    <text evidence="5">The basic unit is a heterodimer which dimerizes to form tetramers. The heterotetramers trimerize; 6 large subunits form a core ring with 6 small subunits projecting outwards.</text>
</comment>
<dbReference type="PANTHER" id="PTHR39330">
    <property type="entry name" value="ETHANOLAMINE AMMONIA-LYASE LIGHT CHAIN"/>
    <property type="match status" value="1"/>
</dbReference>
<dbReference type="RefSeq" id="WP_213494962.1">
    <property type="nucleotide sequence ID" value="NZ_CP074694.1"/>
</dbReference>
<name>A0A8E6B3K0_9BACT</name>
<gene>
    <name evidence="5 6" type="primary">eutC</name>
    <name evidence="6" type="ORF">KIH39_19845</name>
</gene>
<accession>A0A8E6B3K0</accession>
<proteinExistence type="inferred from homology"/>
<feature type="binding site" evidence="5">
    <location>
        <position position="159"/>
    </location>
    <ligand>
        <name>adenosylcob(III)alamin</name>
        <dbReference type="ChEBI" id="CHEBI:18408"/>
    </ligand>
</feature>
<dbReference type="GO" id="GO:0031419">
    <property type="term" value="F:cobalamin binding"/>
    <property type="evidence" value="ECO:0007669"/>
    <property type="project" value="UniProtKB-UniRule"/>
</dbReference>
<dbReference type="GO" id="GO:0031471">
    <property type="term" value="C:ethanolamine degradation polyhedral organelle"/>
    <property type="evidence" value="ECO:0007669"/>
    <property type="project" value="UniProtKB-UniRule"/>
</dbReference>
<comment type="function">
    <text evidence="5">Catalyzes the deamination of various vicinal amino-alcohols to oxo compounds. Allows this organism to utilize ethanolamine as the sole source of nitrogen and carbon in the presence of external vitamin B12.</text>
</comment>
<dbReference type="InterPro" id="IPR042255">
    <property type="entry name" value="EutC_N"/>
</dbReference>
<evidence type="ECO:0000256" key="5">
    <source>
        <dbReference type="HAMAP-Rule" id="MF_00601"/>
    </source>
</evidence>
<dbReference type="PIRSF" id="PIRSF018982">
    <property type="entry name" value="EutC"/>
    <property type="match status" value="1"/>
</dbReference>
<comment type="cofactor">
    <cofactor evidence="5">
        <name>adenosylcob(III)alamin</name>
        <dbReference type="ChEBI" id="CHEBI:18408"/>
    </cofactor>
    <text evidence="5">Binds between the large and small subunits.</text>
</comment>
<evidence type="ECO:0000313" key="7">
    <source>
        <dbReference type="Proteomes" id="UP000676194"/>
    </source>
</evidence>
<dbReference type="InterPro" id="IPR042251">
    <property type="entry name" value="EutC_C"/>
</dbReference>
<dbReference type="GO" id="GO:0006520">
    <property type="term" value="P:amino acid metabolic process"/>
    <property type="evidence" value="ECO:0007669"/>
    <property type="project" value="InterPro"/>
</dbReference>
<keyword evidence="7" id="KW-1185">Reference proteome</keyword>
<dbReference type="NCBIfam" id="NF003971">
    <property type="entry name" value="PRK05465.1"/>
    <property type="match status" value="1"/>
</dbReference>
<sequence length="247" mass="27114">MAEESELVPLDPIRQILQSTPARLLVGRSGPAYRTSTALQLRADHAAARDAVRSELDWKNALGPELIQRFGLFEVQSQARSKDEYLLRPDLGRKFAPQALELILNNCPMNADVQIVIGDGLSCTAVESQVPALLPALSEEFENRHWSVGRSFVVRYARVGLLNAIGEILKPKTVVLLIGERPGLATSESLSAYMAYSPHAGQTDADRNLIANIHTRGVTVPDAVRRIATLLELMWAKQKSGIEIKEG</sequence>
<organism evidence="6 7">
    <name type="scientific">Telmatocola sphagniphila</name>
    <dbReference type="NCBI Taxonomy" id="1123043"/>
    <lineage>
        <taxon>Bacteria</taxon>
        <taxon>Pseudomonadati</taxon>
        <taxon>Planctomycetota</taxon>
        <taxon>Planctomycetia</taxon>
        <taxon>Gemmatales</taxon>
        <taxon>Gemmataceae</taxon>
    </lineage>
</organism>
<comment type="pathway">
    <text evidence="5">Amine and polyamine degradation; ethanolamine degradation.</text>
</comment>
<comment type="similarity">
    <text evidence="5">Belongs to the EutC family.</text>
</comment>
<keyword evidence="2 5" id="KW-0456">Lyase</keyword>
<dbReference type="Gene3D" id="3.40.50.11240">
    <property type="entry name" value="Ethanolamine ammonia-lyase light chain (EutC)"/>
    <property type="match status" value="1"/>
</dbReference>
<evidence type="ECO:0000256" key="2">
    <source>
        <dbReference type="ARBA" id="ARBA00023239"/>
    </source>
</evidence>
<dbReference type="UniPathway" id="UPA00560"/>
<feature type="binding site" evidence="5">
    <location>
        <position position="180"/>
    </location>
    <ligand>
        <name>adenosylcob(III)alamin</name>
        <dbReference type="ChEBI" id="CHEBI:18408"/>
    </ligand>
</feature>
<dbReference type="Pfam" id="PF05985">
    <property type="entry name" value="EutC"/>
    <property type="match status" value="1"/>
</dbReference>
<dbReference type="Proteomes" id="UP000676194">
    <property type="component" value="Chromosome"/>
</dbReference>
<dbReference type="EMBL" id="CP074694">
    <property type="protein sequence ID" value="QVL31081.1"/>
    <property type="molecule type" value="Genomic_DNA"/>
</dbReference>
<comment type="caution">
    <text evidence="5">Lacks conserved residue(s) required for the propagation of feature annotation.</text>
</comment>
<dbReference type="PANTHER" id="PTHR39330:SF1">
    <property type="entry name" value="ETHANOLAMINE AMMONIA-LYASE SMALL SUBUNIT"/>
    <property type="match status" value="1"/>
</dbReference>
<dbReference type="KEGG" id="tsph:KIH39_19845"/>
<comment type="catalytic activity">
    <reaction evidence="5">
        <text>ethanolamine = acetaldehyde + NH4(+)</text>
        <dbReference type="Rhea" id="RHEA:15313"/>
        <dbReference type="ChEBI" id="CHEBI:15343"/>
        <dbReference type="ChEBI" id="CHEBI:28938"/>
        <dbReference type="ChEBI" id="CHEBI:57603"/>
        <dbReference type="EC" id="4.3.1.7"/>
    </reaction>
</comment>
<evidence type="ECO:0000256" key="3">
    <source>
        <dbReference type="ARBA" id="ARBA00023285"/>
    </source>
</evidence>
<reference evidence="6" key="1">
    <citation type="submission" date="2021-05" db="EMBL/GenBank/DDBJ databases">
        <title>Complete genome sequence of the cellulolytic planctomycete Telmatocola sphagniphila SP2T and characterization of the first cellulase from planctomycetes.</title>
        <authorList>
            <person name="Rakitin A.L."/>
            <person name="Beletsky A.V."/>
            <person name="Naumoff D.G."/>
            <person name="Kulichevskaya I.S."/>
            <person name="Mardanov A.V."/>
            <person name="Ravin N.V."/>
            <person name="Dedysh S.N."/>
        </authorList>
    </citation>
    <scope>NUCLEOTIDE SEQUENCE</scope>
    <source>
        <strain evidence="6">SP2T</strain>
    </source>
</reference>
<evidence type="ECO:0000256" key="1">
    <source>
        <dbReference type="ARBA" id="ARBA00022628"/>
    </source>
</evidence>
<dbReference type="Gene3D" id="1.10.30.40">
    <property type="entry name" value="Ethanolamine ammonia-lyase light chain (EutC), N-terminal domain"/>
    <property type="match status" value="1"/>
</dbReference>
<keyword evidence="3 5" id="KW-0170">Cobalt</keyword>
<keyword evidence="4 5" id="KW-1283">Bacterial microcompartment</keyword>
<dbReference type="GO" id="GO:0008851">
    <property type="term" value="F:ethanolamine ammonia-lyase activity"/>
    <property type="evidence" value="ECO:0007669"/>
    <property type="project" value="UniProtKB-UniRule"/>
</dbReference>
<dbReference type="AlphaFoldDB" id="A0A8E6B3K0"/>
<dbReference type="InterPro" id="IPR009246">
    <property type="entry name" value="EutC"/>
</dbReference>
<evidence type="ECO:0000313" key="6">
    <source>
        <dbReference type="EMBL" id="QVL31081.1"/>
    </source>
</evidence>
<protein>
    <recommendedName>
        <fullName evidence="5">Ethanolamine ammonia-lyase small subunit</fullName>
        <shortName evidence="5">EAL small subunit</shortName>
        <ecNumber evidence="5">4.3.1.7</ecNumber>
    </recommendedName>
</protein>
<evidence type="ECO:0000256" key="4">
    <source>
        <dbReference type="ARBA" id="ARBA00024446"/>
    </source>
</evidence>